<evidence type="ECO:0000259" key="2">
    <source>
        <dbReference type="Pfam" id="PF07699"/>
    </source>
</evidence>
<dbReference type="InterPro" id="IPR011641">
    <property type="entry name" value="Tyr-kin_ephrin_A/B_rcpt-like"/>
</dbReference>
<keyword evidence="1" id="KW-0472">Membrane</keyword>
<feature type="domain" description="Tyrosine-protein kinase ephrin type A/B receptor-like" evidence="2">
    <location>
        <begin position="187"/>
        <end position="225"/>
    </location>
</feature>
<comment type="caution">
    <text evidence="3">The sequence shown here is derived from an EMBL/GenBank/DDBJ whole genome shotgun (WGS) entry which is preliminary data.</text>
</comment>
<protein>
    <submittedName>
        <fullName evidence="3">InlA protein</fullName>
    </submittedName>
</protein>
<dbReference type="OrthoDB" id="431631at2759"/>
<keyword evidence="1" id="KW-0812">Transmembrane</keyword>
<feature type="transmembrane region" description="Helical" evidence="1">
    <location>
        <begin position="337"/>
        <end position="357"/>
    </location>
</feature>
<dbReference type="SUPFAM" id="SSF57184">
    <property type="entry name" value="Growth factor receptor domain"/>
    <property type="match status" value="1"/>
</dbReference>
<reference evidence="3" key="1">
    <citation type="submission" date="2021-02" db="EMBL/GenBank/DDBJ databases">
        <authorList>
            <person name="Dougan E. K."/>
            <person name="Rhodes N."/>
            <person name="Thang M."/>
            <person name="Chan C."/>
        </authorList>
    </citation>
    <scope>NUCLEOTIDE SEQUENCE</scope>
</reference>
<dbReference type="SMART" id="SM01411">
    <property type="entry name" value="Ephrin_rec_like"/>
    <property type="match status" value="1"/>
</dbReference>
<dbReference type="PROSITE" id="PS51450">
    <property type="entry name" value="LRR"/>
    <property type="match status" value="1"/>
</dbReference>
<keyword evidence="1" id="KW-1133">Transmembrane helix</keyword>
<dbReference type="Gene3D" id="2.10.50.10">
    <property type="entry name" value="Tumor Necrosis Factor Receptor, subunit A, domain 2"/>
    <property type="match status" value="1"/>
</dbReference>
<evidence type="ECO:0000313" key="3">
    <source>
        <dbReference type="EMBL" id="CAE7475955.1"/>
    </source>
</evidence>
<organism evidence="3 4">
    <name type="scientific">Symbiodinium natans</name>
    <dbReference type="NCBI Taxonomy" id="878477"/>
    <lineage>
        <taxon>Eukaryota</taxon>
        <taxon>Sar</taxon>
        <taxon>Alveolata</taxon>
        <taxon>Dinophyceae</taxon>
        <taxon>Suessiales</taxon>
        <taxon>Symbiodiniaceae</taxon>
        <taxon>Symbiodinium</taxon>
    </lineage>
</organism>
<dbReference type="PANTHER" id="PTHR11319:SF35">
    <property type="entry name" value="OUTER MEMBRANE PROTEIN PMPC-RELATED"/>
    <property type="match status" value="1"/>
</dbReference>
<dbReference type="Pfam" id="PF07699">
    <property type="entry name" value="Ephrin_rec_like"/>
    <property type="match status" value="1"/>
</dbReference>
<dbReference type="Proteomes" id="UP000604046">
    <property type="component" value="Unassembled WGS sequence"/>
</dbReference>
<dbReference type="AlphaFoldDB" id="A0A812SI17"/>
<evidence type="ECO:0000256" key="1">
    <source>
        <dbReference type="SAM" id="Phobius"/>
    </source>
</evidence>
<keyword evidence="4" id="KW-1185">Reference proteome</keyword>
<feature type="transmembrane region" description="Helical" evidence="1">
    <location>
        <begin position="529"/>
        <end position="549"/>
    </location>
</feature>
<dbReference type="InterPro" id="IPR001611">
    <property type="entry name" value="Leu-rich_rpt"/>
</dbReference>
<evidence type="ECO:0000313" key="4">
    <source>
        <dbReference type="Proteomes" id="UP000604046"/>
    </source>
</evidence>
<dbReference type="EMBL" id="CAJNDS010002440">
    <property type="protein sequence ID" value="CAE7475955.1"/>
    <property type="molecule type" value="Genomic_DNA"/>
</dbReference>
<dbReference type="PANTHER" id="PTHR11319">
    <property type="entry name" value="G PROTEIN-COUPLED RECEPTOR-RELATED"/>
    <property type="match status" value="1"/>
</dbReference>
<dbReference type="InterPro" id="IPR009030">
    <property type="entry name" value="Growth_fac_rcpt_cys_sf"/>
</dbReference>
<name>A0A812SI17_9DINO</name>
<accession>A0A812SI17</accession>
<proteinExistence type="predicted"/>
<gene>
    <name evidence="3" type="primary">inlA</name>
    <name evidence="3" type="ORF">SNAT2548_LOCUS26735</name>
</gene>
<sequence>MYSLCLCTDLARGPANSHVGRLLVPLRNCKFLTEIKAVNAGLYGEIPKVQNGEIHLQNLTFKYAAPLQLLDLSSNNITELWGVPVLPRIGRLQLRRNHVLKMRPGLLTEVVNSNIIIDLSETQLANKEEAAQLLARGALTSTAEPALRDEDLGFACKDIIGAVRVTPSKFLPDELCECLPGWHGRGARCQKCPPNTYNEEMGRRECSKCPDSSAAPEGSAKEADCQCAFGHLHHGKCECDQHEALQNATCTVCSKLHLNCSDKGSIASTAVPQLGYARLEALAEEARKCLPPAEGERCPGSQRCGAGYTGTLCSSCNDRFWARRGRCEPCAETSTTWIWSLGLLGVATLILGAFLVYRKMHEVQAKSLALRLIALQGPVLLQTAQLWGVLSRLGRAPSTQRQVEIPYLEGLQLTATQLQNSLNLQCNFHADTIRTLSALTSPLVPLVLLACCAALEPFQAGLGVSLAERVSMALKTLTFLFIGGASATAQLLSCQSTDGDGESLGDFAFRKSFQKLRCNDSSGLGVDVVGYSAAAAYGILIPLFLVPGLRV</sequence>